<keyword evidence="1" id="KW-0680">Restriction system</keyword>
<name>A0A1H3M1X9_9PSEU</name>
<proteinExistence type="predicted"/>
<organism evidence="5 6">
    <name type="scientific">Saccharopolyspora shandongensis</name>
    <dbReference type="NCBI Taxonomy" id="418495"/>
    <lineage>
        <taxon>Bacteria</taxon>
        <taxon>Bacillati</taxon>
        <taxon>Actinomycetota</taxon>
        <taxon>Actinomycetes</taxon>
        <taxon>Pseudonocardiales</taxon>
        <taxon>Pseudonocardiaceae</taxon>
        <taxon>Saccharopolyspora</taxon>
    </lineage>
</organism>
<feature type="compositionally biased region" description="Polar residues" evidence="2">
    <location>
        <begin position="1"/>
        <end position="11"/>
    </location>
</feature>
<protein>
    <submittedName>
        <fullName evidence="5">Type I restriction enzyme M protein</fullName>
    </submittedName>
</protein>
<dbReference type="InterPro" id="IPR052916">
    <property type="entry name" value="Type-I_RE_MTase_Subunit"/>
</dbReference>
<dbReference type="RefSeq" id="WP_093271370.1">
    <property type="nucleotide sequence ID" value="NZ_FNOK01000033.1"/>
</dbReference>
<dbReference type="GO" id="GO:0003677">
    <property type="term" value="F:DNA binding"/>
    <property type="evidence" value="ECO:0007669"/>
    <property type="project" value="InterPro"/>
</dbReference>
<dbReference type="SUPFAM" id="SSF53335">
    <property type="entry name" value="S-adenosyl-L-methionine-dependent methyltransferases"/>
    <property type="match status" value="1"/>
</dbReference>
<keyword evidence="6" id="KW-1185">Reference proteome</keyword>
<sequence>MAGTKSGSSGATKPKWTPDTPFGPPDNPVHTSGGWLWAPLRRKWLLAKPEEKVRQDFIFQLHRDWGYSLEQMAQEKQTQSGRKSSKADIVVATSAEDLEKNTNYSVVVEVKAEHVRIDPDDYAQGESYARAMGANFLVMHNMKETSFSFLEPGAPGRRIEIETIPHADDLSDSRRLKQIQRATKAFTRDEFQRLLYECHCILRDNHKMDPGAAFDEISKILFIKMAHERRGRSQVLTEEAINRQAETQVVALDPRHFLDQLFDSTKKYYQAEKLFGKEDRIRVSLETLKRIVNKLEKFNLSDTGDDVKGIAFEKFLGQTFRGELGQFFTPRPIVDFMIEFLNPKEGDLICDPASGTGGFLIKAFEHLRNQVEQDVHAQKTEKLAKVADTANREEWPEEKLALEAERIQHEYNKQLDITDRQSRMAKIAAEQIFGVDAEARAARTSKMNMIMHGDGHGGIYYHDGLLDVHGVHEGRFDIVVTNPPFGANVGKDQRVGATDQTRVDTDQAIVKANTLRYGDKWLESYDNLAEAMRDRRPILELFDIGRDPIAGEIGVAKVRPSRQTETLFLERCLRLLKKGGRMGIVLPDGILNNPSMSWLREYVEGRAKLTAVISIPQDVFASSKATVKTSLVFLDRFTEEEETKWAESIDQARKETASELAEKYRELDELDYRVRIYDRPELANLVDEIDTLTNATPPNQKDLRVARSKLRSALTEDDRSRAKQLNKELISRRAELDRLAEEMTRQRARVLFSYPVFMAEVESAGITATGETGEHVSNGLPRVLADARKFLQDREGFMRHSQEKLSMADSQESA</sequence>
<dbReference type="OrthoDB" id="9784823at2"/>
<dbReference type="PRINTS" id="PR00507">
    <property type="entry name" value="N12N6MTFRASE"/>
</dbReference>
<reference evidence="6" key="1">
    <citation type="submission" date="2016-10" db="EMBL/GenBank/DDBJ databases">
        <authorList>
            <person name="Varghese N."/>
            <person name="Submissions S."/>
        </authorList>
    </citation>
    <scope>NUCLEOTIDE SEQUENCE [LARGE SCALE GENOMIC DNA]</scope>
    <source>
        <strain evidence="6">CGMCC 4.3530</strain>
    </source>
</reference>
<dbReference type="InterPro" id="IPR029464">
    <property type="entry name" value="HSDR_N"/>
</dbReference>
<dbReference type="PANTHER" id="PTHR42998:SF1">
    <property type="entry name" value="TYPE I RESTRICTION ENZYME HINDI METHYLASE SUBUNIT"/>
    <property type="match status" value="1"/>
</dbReference>
<feature type="domain" description="DNA methylase adenine-specific" evidence="3">
    <location>
        <begin position="557"/>
        <end position="650"/>
    </location>
</feature>
<dbReference type="Pfam" id="PF02384">
    <property type="entry name" value="N6_Mtase"/>
    <property type="match status" value="3"/>
</dbReference>
<dbReference type="GO" id="GO:0008170">
    <property type="term" value="F:N-methyltransferase activity"/>
    <property type="evidence" value="ECO:0007669"/>
    <property type="project" value="InterPro"/>
</dbReference>
<evidence type="ECO:0000256" key="1">
    <source>
        <dbReference type="ARBA" id="ARBA00022747"/>
    </source>
</evidence>
<dbReference type="InterPro" id="IPR003356">
    <property type="entry name" value="DNA_methylase_A-5"/>
</dbReference>
<dbReference type="PANTHER" id="PTHR42998">
    <property type="entry name" value="TYPE I RESTRICTION ENZYME HINDVIIP M PROTEIN-RELATED"/>
    <property type="match status" value="1"/>
</dbReference>
<dbReference type="Pfam" id="PF13588">
    <property type="entry name" value="HSDR_N_2"/>
    <property type="match status" value="1"/>
</dbReference>
<feature type="region of interest" description="Disordered" evidence="2">
    <location>
        <begin position="1"/>
        <end position="33"/>
    </location>
</feature>
<dbReference type="InterPro" id="IPR002052">
    <property type="entry name" value="DNA_methylase_N6_adenine_CS"/>
</dbReference>
<feature type="domain" description="DNA methylase adenine-specific" evidence="3">
    <location>
        <begin position="424"/>
        <end position="493"/>
    </location>
</feature>
<dbReference type="GO" id="GO:0009307">
    <property type="term" value="P:DNA restriction-modification system"/>
    <property type="evidence" value="ECO:0007669"/>
    <property type="project" value="UniProtKB-KW"/>
</dbReference>
<evidence type="ECO:0000313" key="6">
    <source>
        <dbReference type="Proteomes" id="UP000199529"/>
    </source>
</evidence>
<dbReference type="PROSITE" id="PS00092">
    <property type="entry name" value="N6_MTASE"/>
    <property type="match status" value="1"/>
</dbReference>
<dbReference type="CDD" id="cd02440">
    <property type="entry name" value="AdoMet_MTases"/>
    <property type="match status" value="1"/>
</dbReference>
<feature type="domain" description="Type I restriction enzyme R protein N-terminal" evidence="4">
    <location>
        <begin position="49"/>
        <end position="164"/>
    </location>
</feature>
<dbReference type="STRING" id="418495.SAMN05216215_103324"/>
<gene>
    <name evidence="5" type="ORF">SAMN05216215_103324</name>
</gene>
<evidence type="ECO:0000313" key="5">
    <source>
        <dbReference type="EMBL" id="SDY70747.1"/>
    </source>
</evidence>
<evidence type="ECO:0000259" key="3">
    <source>
        <dbReference type="Pfam" id="PF02384"/>
    </source>
</evidence>
<dbReference type="EMBL" id="FNOK01000033">
    <property type="protein sequence ID" value="SDY70747.1"/>
    <property type="molecule type" value="Genomic_DNA"/>
</dbReference>
<evidence type="ECO:0000256" key="2">
    <source>
        <dbReference type="SAM" id="MobiDB-lite"/>
    </source>
</evidence>
<dbReference type="InterPro" id="IPR029063">
    <property type="entry name" value="SAM-dependent_MTases_sf"/>
</dbReference>
<dbReference type="AlphaFoldDB" id="A0A1H3M1X9"/>
<feature type="domain" description="DNA methylase adenine-specific" evidence="3">
    <location>
        <begin position="306"/>
        <end position="373"/>
    </location>
</feature>
<dbReference type="GO" id="GO:0032259">
    <property type="term" value="P:methylation"/>
    <property type="evidence" value="ECO:0007669"/>
    <property type="project" value="InterPro"/>
</dbReference>
<accession>A0A1H3M1X9</accession>
<dbReference type="Gene3D" id="3.40.50.150">
    <property type="entry name" value="Vaccinia Virus protein VP39"/>
    <property type="match status" value="1"/>
</dbReference>
<evidence type="ECO:0000259" key="4">
    <source>
        <dbReference type="Pfam" id="PF13588"/>
    </source>
</evidence>
<dbReference type="Proteomes" id="UP000199529">
    <property type="component" value="Unassembled WGS sequence"/>
</dbReference>